<protein>
    <submittedName>
        <fullName evidence="2">Uncharacterized protein</fullName>
    </submittedName>
</protein>
<proteinExistence type="predicted"/>
<feature type="compositionally biased region" description="Low complexity" evidence="1">
    <location>
        <begin position="300"/>
        <end position="310"/>
    </location>
</feature>
<dbReference type="STRING" id="1121455.SAMN02745728_01675"/>
<dbReference type="RefSeq" id="WP_072697367.1">
    <property type="nucleotide sequence ID" value="NZ_FRDI01000008.1"/>
</dbReference>
<dbReference type="EMBL" id="FRDI01000008">
    <property type="protein sequence ID" value="SHN66683.1"/>
    <property type="molecule type" value="Genomic_DNA"/>
</dbReference>
<evidence type="ECO:0000313" key="2">
    <source>
        <dbReference type="EMBL" id="SHN66683.1"/>
    </source>
</evidence>
<organism evidence="2 3">
    <name type="scientific">Desulfovibrio litoralis DSM 11393</name>
    <dbReference type="NCBI Taxonomy" id="1121455"/>
    <lineage>
        <taxon>Bacteria</taxon>
        <taxon>Pseudomonadati</taxon>
        <taxon>Thermodesulfobacteriota</taxon>
        <taxon>Desulfovibrionia</taxon>
        <taxon>Desulfovibrionales</taxon>
        <taxon>Desulfovibrionaceae</taxon>
        <taxon>Desulfovibrio</taxon>
    </lineage>
</organism>
<name>A0A1M7T7I4_9BACT</name>
<accession>A0A1M7T7I4</accession>
<feature type="region of interest" description="Disordered" evidence="1">
    <location>
        <begin position="275"/>
        <end position="322"/>
    </location>
</feature>
<gene>
    <name evidence="2" type="ORF">SAMN02745728_01675</name>
</gene>
<reference evidence="2 3" key="1">
    <citation type="submission" date="2016-12" db="EMBL/GenBank/DDBJ databases">
        <authorList>
            <person name="Song W.-J."/>
            <person name="Kurnit D.M."/>
        </authorList>
    </citation>
    <scope>NUCLEOTIDE SEQUENCE [LARGE SCALE GENOMIC DNA]</scope>
    <source>
        <strain evidence="2 3">DSM 11393</strain>
    </source>
</reference>
<dbReference type="OrthoDB" id="1091556at2"/>
<dbReference type="AlphaFoldDB" id="A0A1M7T7I4"/>
<sequence length="359" mass="40241">MSQAQTDMQTTNIAQLQNNIVANNDSVEIGFNSTKGFEMMQRIAKMLSDSSLVPAQYRNIVVDKTTKREVINKTALPNCIIALNMANRMKADPLMVMQNLYIVEGKPAWSATSIIAFINSSGKFTPLRFELIDMGEEVVKYQETVWGTSPNGQRQSNKVEKELKIQNICCKAWATDQKTGVKLESPTISMKMAVLEGWYQKNGSKWQTMPELMLRYRAASFFGKMYAPELLMGLQSEHEVIDVTDTYEVVANNEVNTISSSDFNQVKIVELEAVQTPLSQEPEPTTPPLPPKQSEKKTPKSTQTQTQAPKEQTTEPEKDNINMILCPNTEWTKQVNELDCASKSCRAGCPAFDGDNPDF</sequence>
<evidence type="ECO:0000256" key="1">
    <source>
        <dbReference type="SAM" id="MobiDB-lite"/>
    </source>
</evidence>
<evidence type="ECO:0000313" key="3">
    <source>
        <dbReference type="Proteomes" id="UP000186469"/>
    </source>
</evidence>
<dbReference type="Proteomes" id="UP000186469">
    <property type="component" value="Unassembled WGS sequence"/>
</dbReference>
<keyword evidence="3" id="KW-1185">Reference proteome</keyword>